<keyword evidence="10" id="KW-0238">DNA-binding</keyword>
<keyword evidence="6" id="KW-0539">Nucleus</keyword>
<dbReference type="SMART" id="SM00355">
    <property type="entry name" value="ZnF_C2H2"/>
    <property type="match status" value="5"/>
</dbReference>
<name>A0A090MXJ6_STRRB</name>
<evidence type="ECO:0000313" key="10">
    <source>
        <dbReference type="EMBL" id="CEF65549.1"/>
    </source>
</evidence>
<evidence type="ECO:0000313" key="11">
    <source>
        <dbReference type="Proteomes" id="UP000035682"/>
    </source>
</evidence>
<keyword evidence="3" id="KW-0677">Repeat</keyword>
<sequence>MRELSENVNVKIGQQPSENSTNLLTTSESLLLALASKATNKASILSLENINSSNNVENNIKKRRRNIGNMDNTLDGLVARRAETDPNAKLYQTENEVIEMPDDDEELKRIETDVDVGNRSCSVCGYKGKWVSEMIRHKRVHTNSRPFKCKLCSRTSRWKADLIRHVAKAHGIRVISKYSRSKAFEITRHSKDDLNISQNSSSSSCGSPIPSKENNLCSPKIKRIKQQKSSSFNTEGIIKNIANINSSNSFKCLICRYEQESIEMMIQHLDKIHSTSPFECINCKQNFKEIQETAAHCSLSKSNCTPMSIKINFSSICNNTLFESSSAISAYQPSTNHFLPELVGLSSPNSLQSESLSPSSTISSARSYEILSTSIGNESSSNCNDTISCNDCPFTCNGHDKLLQHKLGHLTPKGPFNYKCIFCNWFAKKRSTVEQHMLLHTPNPSEFMSEVEKNLITPATSNDFFNLTPPFEQSFNHTGNISYDAIALSQQLTSFQKTLSISPLFAAITAVSNQASPNLPTTSNITPLTLLDLQNSLTKNQSNQRSNINSISQMTTITNPFLAFNLCNMLSSNRM</sequence>
<dbReference type="RefSeq" id="XP_024504749.1">
    <property type="nucleotide sequence ID" value="XM_024651032.1"/>
</dbReference>
<evidence type="ECO:0000256" key="1">
    <source>
        <dbReference type="ARBA" id="ARBA00004123"/>
    </source>
</evidence>
<dbReference type="Proteomes" id="UP000035682">
    <property type="component" value="Unplaced"/>
</dbReference>
<dbReference type="InterPro" id="IPR013087">
    <property type="entry name" value="Znf_C2H2_type"/>
</dbReference>
<dbReference type="InterPro" id="IPR050888">
    <property type="entry name" value="ZnF_C2H2-type_TF"/>
</dbReference>
<keyword evidence="11" id="KW-1185">Reference proteome</keyword>
<evidence type="ECO:0000256" key="3">
    <source>
        <dbReference type="ARBA" id="ARBA00022737"/>
    </source>
</evidence>
<evidence type="ECO:0000259" key="9">
    <source>
        <dbReference type="PROSITE" id="PS50157"/>
    </source>
</evidence>
<dbReference type="Gene3D" id="3.30.160.60">
    <property type="entry name" value="Classic Zinc Finger"/>
    <property type="match status" value="3"/>
</dbReference>
<comment type="subcellular location">
    <subcellularLocation>
        <location evidence="1">Nucleus</location>
    </subcellularLocation>
</comment>
<dbReference type="GO" id="GO:0008270">
    <property type="term" value="F:zinc ion binding"/>
    <property type="evidence" value="ECO:0007669"/>
    <property type="project" value="UniProtKB-KW"/>
</dbReference>
<dbReference type="InterPro" id="IPR036236">
    <property type="entry name" value="Znf_C2H2_sf"/>
</dbReference>
<feature type="region of interest" description="Disordered" evidence="8">
    <location>
        <begin position="195"/>
        <end position="216"/>
    </location>
</feature>
<accession>A0A090MXJ6</accession>
<evidence type="ECO:0000256" key="7">
    <source>
        <dbReference type="PROSITE-ProRule" id="PRU00042"/>
    </source>
</evidence>
<evidence type="ECO:0000256" key="6">
    <source>
        <dbReference type="ARBA" id="ARBA00023242"/>
    </source>
</evidence>
<dbReference type="GeneID" id="36377913"/>
<dbReference type="OMA" id="QESIEMM"/>
<feature type="region of interest" description="Disordered" evidence="8">
    <location>
        <begin position="1"/>
        <end position="21"/>
    </location>
</feature>
<keyword evidence="4 7" id="KW-0863">Zinc-finger</keyword>
<dbReference type="AlphaFoldDB" id="A0A090MXJ6"/>
<feature type="compositionally biased region" description="Polar residues" evidence="8">
    <location>
        <begin position="1"/>
        <end position="16"/>
    </location>
</feature>
<evidence type="ECO:0000256" key="4">
    <source>
        <dbReference type="ARBA" id="ARBA00022771"/>
    </source>
</evidence>
<dbReference type="EMBL" id="LN609529">
    <property type="protein sequence ID" value="CEF65549.1"/>
    <property type="molecule type" value="Genomic_DNA"/>
</dbReference>
<evidence type="ECO:0000256" key="5">
    <source>
        <dbReference type="ARBA" id="ARBA00022833"/>
    </source>
</evidence>
<dbReference type="STRING" id="34506.A0A090MXJ6"/>
<feature type="domain" description="C2H2-type" evidence="9">
    <location>
        <begin position="119"/>
        <end position="146"/>
    </location>
</feature>
<proteinExistence type="predicted"/>
<feature type="compositionally biased region" description="Low complexity" evidence="8">
    <location>
        <begin position="195"/>
        <end position="211"/>
    </location>
</feature>
<protein>
    <submittedName>
        <fullName evidence="10">Zinc finger, C2H2 domain and Zinc finger C2H2-type/integrase DNA-binding domain and Zinc finger, C2H2-like domain-containing protein</fullName>
    </submittedName>
</protein>
<dbReference type="CTD" id="36377913"/>
<gene>
    <name evidence="10 12 13" type="ORF">SRAE_2000022800</name>
</gene>
<keyword evidence="2" id="KW-0479">Metal-binding</keyword>
<dbReference type="WBParaSite" id="SRAE_2000022800.1">
    <property type="protein sequence ID" value="SRAE_2000022800.1"/>
    <property type="gene ID" value="WBGene00260419"/>
</dbReference>
<evidence type="ECO:0000313" key="12">
    <source>
        <dbReference type="WBParaSite" id="SRAE_2000022800.1"/>
    </source>
</evidence>
<organism evidence="10">
    <name type="scientific">Strongyloides ratti</name>
    <name type="common">Parasitic roundworm</name>
    <dbReference type="NCBI Taxonomy" id="34506"/>
    <lineage>
        <taxon>Eukaryota</taxon>
        <taxon>Metazoa</taxon>
        <taxon>Ecdysozoa</taxon>
        <taxon>Nematoda</taxon>
        <taxon>Chromadorea</taxon>
        <taxon>Rhabditida</taxon>
        <taxon>Tylenchina</taxon>
        <taxon>Panagrolaimomorpha</taxon>
        <taxon>Strongyloidoidea</taxon>
        <taxon>Strongyloididae</taxon>
        <taxon>Strongyloides</taxon>
    </lineage>
</organism>
<evidence type="ECO:0000313" key="13">
    <source>
        <dbReference type="WormBase" id="SRAE_2000022800"/>
    </source>
</evidence>
<keyword evidence="5" id="KW-0862">Zinc</keyword>
<dbReference type="GO" id="GO:0005634">
    <property type="term" value="C:nucleus"/>
    <property type="evidence" value="ECO:0007669"/>
    <property type="project" value="UniProtKB-SubCell"/>
</dbReference>
<dbReference type="OrthoDB" id="6077919at2759"/>
<dbReference type="PANTHER" id="PTHR24406">
    <property type="entry name" value="TRANSCRIPTIONAL REPRESSOR CTCFL-RELATED"/>
    <property type="match status" value="1"/>
</dbReference>
<reference evidence="11" key="2">
    <citation type="submission" date="2014-09" db="EMBL/GenBank/DDBJ databases">
        <authorList>
            <person name="Martin A.A."/>
        </authorList>
    </citation>
    <scope>NUCLEOTIDE SEQUENCE</scope>
    <source>
        <strain evidence="11">ED321</strain>
    </source>
</reference>
<reference evidence="10" key="1">
    <citation type="submission" date="2014-09" db="EMBL/GenBank/DDBJ databases">
        <authorList>
            <person name="Aslett A.Martin."/>
        </authorList>
    </citation>
    <scope>NUCLEOTIDE SEQUENCE</scope>
    <source>
        <strain evidence="10">ED321 Heterogonic</strain>
    </source>
</reference>
<evidence type="ECO:0000256" key="2">
    <source>
        <dbReference type="ARBA" id="ARBA00022723"/>
    </source>
</evidence>
<dbReference type="PROSITE" id="PS50157">
    <property type="entry name" value="ZINC_FINGER_C2H2_2"/>
    <property type="match status" value="1"/>
</dbReference>
<dbReference type="WormBase" id="SRAE_2000022800">
    <property type="protein sequence ID" value="SRP01286"/>
    <property type="gene ID" value="WBGene00260419"/>
</dbReference>
<dbReference type="SUPFAM" id="SSF57667">
    <property type="entry name" value="beta-beta-alpha zinc fingers"/>
    <property type="match status" value="1"/>
</dbReference>
<evidence type="ECO:0000256" key="8">
    <source>
        <dbReference type="SAM" id="MobiDB-lite"/>
    </source>
</evidence>
<reference evidence="12" key="3">
    <citation type="submission" date="2020-12" db="UniProtKB">
        <authorList>
            <consortium name="WormBaseParasite"/>
        </authorList>
    </citation>
    <scope>IDENTIFICATION</scope>
</reference>
<dbReference type="GO" id="GO:0003677">
    <property type="term" value="F:DNA binding"/>
    <property type="evidence" value="ECO:0007669"/>
    <property type="project" value="UniProtKB-KW"/>
</dbReference>